<dbReference type="GO" id="GO:0004984">
    <property type="term" value="F:olfactory receptor activity"/>
    <property type="evidence" value="ECO:0007669"/>
    <property type="project" value="InterPro"/>
</dbReference>
<keyword evidence="2" id="KW-1003">Cell membrane</keyword>
<evidence type="ECO:0000256" key="2">
    <source>
        <dbReference type="ARBA" id="ARBA00022475"/>
    </source>
</evidence>
<keyword evidence="4 10" id="KW-0812">Transmembrane</keyword>
<feature type="transmembrane region" description="Helical" evidence="10">
    <location>
        <begin position="182"/>
        <end position="215"/>
    </location>
</feature>
<keyword evidence="7 10" id="KW-0472">Membrane</keyword>
<comment type="subcellular location">
    <subcellularLocation>
        <location evidence="1 10">Cell membrane</location>
        <topology evidence="1 10">Multi-pass membrane protein</topology>
    </subcellularLocation>
</comment>
<proteinExistence type="inferred from homology"/>
<keyword evidence="6 10" id="KW-1133">Transmembrane helix</keyword>
<dbReference type="Pfam" id="PF02949">
    <property type="entry name" value="7tm_6"/>
    <property type="match status" value="1"/>
</dbReference>
<dbReference type="PANTHER" id="PTHR21137">
    <property type="entry name" value="ODORANT RECEPTOR"/>
    <property type="match status" value="1"/>
</dbReference>
<evidence type="ECO:0000256" key="3">
    <source>
        <dbReference type="ARBA" id="ARBA00022606"/>
    </source>
</evidence>
<evidence type="ECO:0000256" key="9">
    <source>
        <dbReference type="ARBA" id="ARBA00023224"/>
    </source>
</evidence>
<dbReference type="AlphaFoldDB" id="A0AAD9VK52"/>
<reference evidence="11" key="2">
    <citation type="journal article" date="2023" name="Commun. Biol.">
        <title>Intrasexual cuticular hydrocarbon dimorphism in a wasp sheds light on hydrocarbon biosynthesis genes in Hymenoptera.</title>
        <authorList>
            <person name="Moris V.C."/>
            <person name="Podsiadlowski L."/>
            <person name="Martin S."/>
            <person name="Oeyen J.P."/>
            <person name="Donath A."/>
            <person name="Petersen M."/>
            <person name="Wilbrandt J."/>
            <person name="Misof B."/>
            <person name="Liedtke D."/>
            <person name="Thamm M."/>
            <person name="Scheiner R."/>
            <person name="Schmitt T."/>
            <person name="Niehuis O."/>
        </authorList>
    </citation>
    <scope>NUCLEOTIDE SEQUENCE</scope>
    <source>
        <strain evidence="11">GBR_01_08_01A</strain>
    </source>
</reference>
<evidence type="ECO:0000256" key="6">
    <source>
        <dbReference type="ARBA" id="ARBA00022989"/>
    </source>
</evidence>
<comment type="caution">
    <text evidence="11">The sequence shown here is derived from an EMBL/GenBank/DDBJ whole genome shotgun (WGS) entry which is preliminary data.</text>
</comment>
<keyword evidence="12" id="KW-1185">Reference proteome</keyword>
<evidence type="ECO:0000313" key="12">
    <source>
        <dbReference type="Proteomes" id="UP001258017"/>
    </source>
</evidence>
<evidence type="ECO:0000256" key="5">
    <source>
        <dbReference type="ARBA" id="ARBA00022725"/>
    </source>
</evidence>
<evidence type="ECO:0000256" key="8">
    <source>
        <dbReference type="ARBA" id="ARBA00023170"/>
    </source>
</evidence>
<feature type="transmembrane region" description="Helical" evidence="10">
    <location>
        <begin position="124"/>
        <end position="146"/>
    </location>
</feature>
<evidence type="ECO:0000256" key="1">
    <source>
        <dbReference type="ARBA" id="ARBA00004651"/>
    </source>
</evidence>
<dbReference type="GO" id="GO:0005886">
    <property type="term" value="C:plasma membrane"/>
    <property type="evidence" value="ECO:0007669"/>
    <property type="project" value="UniProtKB-SubCell"/>
</dbReference>
<accession>A0AAD9VK52</accession>
<dbReference type="GO" id="GO:0007165">
    <property type="term" value="P:signal transduction"/>
    <property type="evidence" value="ECO:0007669"/>
    <property type="project" value="UniProtKB-KW"/>
</dbReference>
<sequence length="350" mass="40228">MKSHLKYYAINRKLMSAVGQWPYQSPYARVLFASNALFAVGTKYLLQTCALIASWTDWDMVIECSSPIVIDILCLAKYFTYVFHLNKIKMLFNTMQDTWTSFSMDKQTEILTIYAKEGHRLTRLYATVIYIAMCLYMTLPHVPYVVATVLKGDKNATRGLLYHVEQIIDVEKYYYYVLLHSYYTTFFLMTIMIASDTMLIVFIQHACGMFAAIGFSQTLASTYTGSLFVQTGLNVLVTTFSGVETVIYLNQPEEAFRFGITAITLTLHFWFLSVPCQKLIDHSLQLQDCVYLGNWYTISIKARRLLNLIQMRSRVPSQITAGKIYPLSLETFSTVVRTTMSYFTVLTSLR</sequence>
<evidence type="ECO:0000313" key="11">
    <source>
        <dbReference type="EMBL" id="KAK2576710.1"/>
    </source>
</evidence>
<evidence type="ECO:0000256" key="10">
    <source>
        <dbReference type="RuleBase" id="RU351113"/>
    </source>
</evidence>
<dbReference type="GO" id="GO:0005549">
    <property type="term" value="F:odorant binding"/>
    <property type="evidence" value="ECO:0007669"/>
    <property type="project" value="InterPro"/>
</dbReference>
<keyword evidence="5 10" id="KW-0552">Olfaction</keyword>
<dbReference type="EMBL" id="JAIFRP010004405">
    <property type="protein sequence ID" value="KAK2576710.1"/>
    <property type="molecule type" value="Genomic_DNA"/>
</dbReference>
<keyword evidence="8 10" id="KW-0675">Receptor</keyword>
<name>A0AAD9VK52_9HYME</name>
<dbReference type="InterPro" id="IPR004117">
    <property type="entry name" value="7tm6_olfct_rcpt"/>
</dbReference>
<comment type="caution">
    <text evidence="10">Lacks conserved residue(s) required for the propagation of feature annotation.</text>
</comment>
<comment type="similarity">
    <text evidence="10">Belongs to the insect chemoreceptor superfamily. Heteromeric odorant receptor channel (TC 1.A.69) family.</text>
</comment>
<reference evidence="11" key="1">
    <citation type="submission" date="2021-08" db="EMBL/GenBank/DDBJ databases">
        <authorList>
            <person name="Misof B."/>
            <person name="Oliver O."/>
            <person name="Podsiadlowski L."/>
            <person name="Donath A."/>
            <person name="Peters R."/>
            <person name="Mayer C."/>
            <person name="Rust J."/>
            <person name="Gunkel S."/>
            <person name="Lesny P."/>
            <person name="Martin S."/>
            <person name="Oeyen J.P."/>
            <person name="Petersen M."/>
            <person name="Panagiotis P."/>
            <person name="Wilbrandt J."/>
            <person name="Tanja T."/>
        </authorList>
    </citation>
    <scope>NUCLEOTIDE SEQUENCE</scope>
    <source>
        <strain evidence="11">GBR_01_08_01A</strain>
        <tissue evidence="11">Thorax + abdomen</tissue>
    </source>
</reference>
<keyword evidence="3 10" id="KW-0716">Sensory transduction</keyword>
<dbReference type="Proteomes" id="UP001258017">
    <property type="component" value="Unassembled WGS sequence"/>
</dbReference>
<gene>
    <name evidence="11" type="ORF">KPH14_005368</name>
</gene>
<protein>
    <recommendedName>
        <fullName evidence="10">Odorant receptor</fullName>
    </recommendedName>
</protein>
<dbReference type="PANTHER" id="PTHR21137:SF35">
    <property type="entry name" value="ODORANT RECEPTOR 19A-RELATED"/>
    <property type="match status" value="1"/>
</dbReference>
<organism evidence="11 12">
    <name type="scientific">Odynerus spinipes</name>
    <dbReference type="NCBI Taxonomy" id="1348599"/>
    <lineage>
        <taxon>Eukaryota</taxon>
        <taxon>Metazoa</taxon>
        <taxon>Ecdysozoa</taxon>
        <taxon>Arthropoda</taxon>
        <taxon>Hexapoda</taxon>
        <taxon>Insecta</taxon>
        <taxon>Pterygota</taxon>
        <taxon>Neoptera</taxon>
        <taxon>Endopterygota</taxon>
        <taxon>Hymenoptera</taxon>
        <taxon>Apocrita</taxon>
        <taxon>Aculeata</taxon>
        <taxon>Vespoidea</taxon>
        <taxon>Vespidae</taxon>
        <taxon>Eumeninae</taxon>
        <taxon>Odynerus</taxon>
    </lineage>
</organism>
<keyword evidence="9 10" id="KW-0807">Transducer</keyword>
<evidence type="ECO:0000256" key="7">
    <source>
        <dbReference type="ARBA" id="ARBA00023136"/>
    </source>
</evidence>
<evidence type="ECO:0000256" key="4">
    <source>
        <dbReference type="ARBA" id="ARBA00022692"/>
    </source>
</evidence>